<protein>
    <submittedName>
        <fullName evidence="8">Ribosome LSU-associated GTP-binding protein HflX</fullName>
    </submittedName>
</protein>
<evidence type="ECO:0000256" key="3">
    <source>
        <dbReference type="ARBA" id="ARBA00022723"/>
    </source>
</evidence>
<dbReference type="Gene3D" id="3.40.50.300">
    <property type="entry name" value="P-loop containing nucleotide triphosphate hydrolases"/>
    <property type="match status" value="1"/>
</dbReference>
<dbReference type="Pfam" id="PF01926">
    <property type="entry name" value="MMR_HSR1"/>
    <property type="match status" value="1"/>
</dbReference>
<keyword evidence="5" id="KW-0460">Magnesium</keyword>
<evidence type="ECO:0000259" key="7">
    <source>
        <dbReference type="PROSITE" id="PS51705"/>
    </source>
</evidence>
<dbReference type="PROSITE" id="PS51705">
    <property type="entry name" value="G_HFLX"/>
    <property type="match status" value="1"/>
</dbReference>
<dbReference type="Pfam" id="PF16360">
    <property type="entry name" value="GTP-bdg_M"/>
    <property type="match status" value="1"/>
</dbReference>
<evidence type="ECO:0000256" key="4">
    <source>
        <dbReference type="ARBA" id="ARBA00022741"/>
    </source>
</evidence>
<gene>
    <name evidence="8" type="ORF">MNBD_GAMMA04-344</name>
</gene>
<dbReference type="InterPro" id="IPR025121">
    <property type="entry name" value="GTPase_HflX_N"/>
</dbReference>
<evidence type="ECO:0000256" key="6">
    <source>
        <dbReference type="ARBA" id="ARBA00023134"/>
    </source>
</evidence>
<dbReference type="Gene3D" id="3.40.50.11060">
    <property type="entry name" value="GTPase HflX, N-terminal domain"/>
    <property type="match status" value="1"/>
</dbReference>
<sequence length="439" mass="49284">MELFDRLERRELEKAVLVHVDFYHESDREDLDEFYELVDSAGAEVCSLLGTKRQRPDSKYFVGKGKAEEIQQAVALHEADVVIVNHALTPAQERNLSELVQCQVLDRVGLILDIFAQRARSHEGKLQVELALLKRMSTRLVKGWTHLDRQGGIGARGPGETQLESDRRLVQGRIKSLERKIEKVRKQRGLGQEARKRTDIPVITIVGYTNAGKSTLFNQMTTANVYAEDRLFATLDSTLRRVHLPGAGRVIFADTVGFIRHIPHDLVSAFRSTLEETREADLLVHLVDASDVHREEKIADVHEVIREVGAESVPQLLVFNKIDCLEPAVESKVDKNSVGVPQRVWISAKSGDGIDLLLDAVASFFKGAFLTVTLTLRVDAGKKRAELYSLGTILEEGFDEEGNSQFKMSLTEQEWQSVKSWPELMEAKVLKEGLNARGE</sequence>
<keyword evidence="3" id="KW-0479">Metal-binding</keyword>
<dbReference type="AlphaFoldDB" id="A0A3B0WWD8"/>
<evidence type="ECO:0000256" key="1">
    <source>
        <dbReference type="ARBA" id="ARBA00004496"/>
    </source>
</evidence>
<dbReference type="GO" id="GO:0043022">
    <property type="term" value="F:ribosome binding"/>
    <property type="evidence" value="ECO:0007669"/>
    <property type="project" value="TreeGrafter"/>
</dbReference>
<evidence type="ECO:0000313" key="8">
    <source>
        <dbReference type="EMBL" id="VAW48666.1"/>
    </source>
</evidence>
<dbReference type="Pfam" id="PF13167">
    <property type="entry name" value="GTP-bdg_N"/>
    <property type="match status" value="1"/>
</dbReference>
<dbReference type="NCBIfam" id="NF008280">
    <property type="entry name" value="PRK11058.1"/>
    <property type="match status" value="1"/>
</dbReference>
<dbReference type="InterPro" id="IPR005225">
    <property type="entry name" value="Small_GTP-bd"/>
</dbReference>
<dbReference type="Gene3D" id="6.10.250.2860">
    <property type="match status" value="1"/>
</dbReference>
<reference evidence="8" key="1">
    <citation type="submission" date="2018-06" db="EMBL/GenBank/DDBJ databases">
        <authorList>
            <person name="Zhirakovskaya E."/>
        </authorList>
    </citation>
    <scope>NUCLEOTIDE SEQUENCE</scope>
</reference>
<accession>A0A3B0WWD8</accession>
<keyword evidence="6" id="KW-0342">GTP-binding</keyword>
<dbReference type="FunFam" id="3.40.50.300:FF:000173">
    <property type="entry name" value="GTPase HflX"/>
    <property type="match status" value="1"/>
</dbReference>
<evidence type="ECO:0000256" key="2">
    <source>
        <dbReference type="ARBA" id="ARBA00022490"/>
    </source>
</evidence>
<dbReference type="InterPro" id="IPR006073">
    <property type="entry name" value="GTP-bd"/>
</dbReference>
<dbReference type="CDD" id="cd01878">
    <property type="entry name" value="HflX"/>
    <property type="match status" value="1"/>
</dbReference>
<dbReference type="PIRSF" id="PIRSF006809">
    <property type="entry name" value="GTP-binding_hflX_prd"/>
    <property type="match status" value="1"/>
</dbReference>
<keyword evidence="2" id="KW-0963">Cytoplasm</keyword>
<dbReference type="SUPFAM" id="SSF52540">
    <property type="entry name" value="P-loop containing nucleoside triphosphate hydrolases"/>
    <property type="match status" value="1"/>
</dbReference>
<name>A0A3B0WWD8_9ZZZZ</name>
<dbReference type="InterPro" id="IPR042108">
    <property type="entry name" value="GTPase_HflX_N_sf"/>
</dbReference>
<dbReference type="NCBIfam" id="TIGR00231">
    <property type="entry name" value="small_GTP"/>
    <property type="match status" value="1"/>
</dbReference>
<dbReference type="NCBIfam" id="TIGR03156">
    <property type="entry name" value="GTP_HflX"/>
    <property type="match status" value="1"/>
</dbReference>
<dbReference type="FunFam" id="3.40.50.11060:FF:000001">
    <property type="entry name" value="GTPase HflX"/>
    <property type="match status" value="1"/>
</dbReference>
<dbReference type="GO" id="GO:0005525">
    <property type="term" value="F:GTP binding"/>
    <property type="evidence" value="ECO:0007669"/>
    <property type="project" value="UniProtKB-KW"/>
</dbReference>
<dbReference type="PRINTS" id="PR00326">
    <property type="entry name" value="GTP1OBG"/>
</dbReference>
<dbReference type="HAMAP" id="MF_00900">
    <property type="entry name" value="GTPase_HflX"/>
    <property type="match status" value="1"/>
</dbReference>
<keyword evidence="4" id="KW-0547">Nucleotide-binding</keyword>
<dbReference type="PANTHER" id="PTHR10229">
    <property type="entry name" value="GTP-BINDING PROTEIN HFLX"/>
    <property type="match status" value="1"/>
</dbReference>
<dbReference type="GO" id="GO:0005737">
    <property type="term" value="C:cytoplasm"/>
    <property type="evidence" value="ECO:0007669"/>
    <property type="project" value="UniProtKB-SubCell"/>
</dbReference>
<dbReference type="PANTHER" id="PTHR10229:SF0">
    <property type="entry name" value="GTP-BINDING PROTEIN 6-RELATED"/>
    <property type="match status" value="1"/>
</dbReference>
<organism evidence="8">
    <name type="scientific">hydrothermal vent metagenome</name>
    <dbReference type="NCBI Taxonomy" id="652676"/>
    <lineage>
        <taxon>unclassified sequences</taxon>
        <taxon>metagenomes</taxon>
        <taxon>ecological metagenomes</taxon>
    </lineage>
</organism>
<dbReference type="InterPro" id="IPR032305">
    <property type="entry name" value="GTP-bd_M"/>
</dbReference>
<comment type="subcellular location">
    <subcellularLocation>
        <location evidence="1">Cytoplasm</location>
    </subcellularLocation>
</comment>
<dbReference type="EMBL" id="UOFB01000280">
    <property type="protein sequence ID" value="VAW48666.1"/>
    <property type="molecule type" value="Genomic_DNA"/>
</dbReference>
<dbReference type="InterPro" id="IPR030394">
    <property type="entry name" value="G_HFLX_dom"/>
</dbReference>
<proteinExistence type="inferred from homology"/>
<dbReference type="GO" id="GO:0046872">
    <property type="term" value="F:metal ion binding"/>
    <property type="evidence" value="ECO:0007669"/>
    <property type="project" value="UniProtKB-KW"/>
</dbReference>
<feature type="domain" description="Hflx-type G" evidence="7">
    <location>
        <begin position="201"/>
        <end position="369"/>
    </location>
</feature>
<dbReference type="InterPro" id="IPR016496">
    <property type="entry name" value="GTPase_HflX"/>
</dbReference>
<evidence type="ECO:0000256" key="5">
    <source>
        <dbReference type="ARBA" id="ARBA00022842"/>
    </source>
</evidence>
<dbReference type="InterPro" id="IPR027417">
    <property type="entry name" value="P-loop_NTPase"/>
</dbReference>